<protein>
    <submittedName>
        <fullName evidence="3">Autotransporter outer membrane beta-barrel domain-containing protein</fullName>
    </submittedName>
</protein>
<dbReference type="Proteomes" id="UP000230639">
    <property type="component" value="Chromosome"/>
</dbReference>
<reference evidence="3 4" key="1">
    <citation type="submission" date="2017-09" db="EMBL/GenBank/DDBJ databases">
        <title>Complete genome of Salmonella enterica subsp. diarizonae isolated from stool of a patient with bacterial enteropathy.</title>
        <authorList>
            <person name="Zhou J."/>
            <person name="Chen Q."/>
            <person name="Guo L."/>
            <person name="Fan J."/>
        </authorList>
    </citation>
    <scope>NUCLEOTIDE SEQUENCE [LARGE SCALE GENOMIC DNA]</scope>
    <source>
        <strain evidence="3 4">HZS154</strain>
    </source>
</reference>
<evidence type="ECO:0000259" key="2">
    <source>
        <dbReference type="PROSITE" id="PS51208"/>
    </source>
</evidence>
<evidence type="ECO:0000313" key="3">
    <source>
        <dbReference type="EMBL" id="ATW55687.1"/>
    </source>
</evidence>
<dbReference type="AlphaFoldDB" id="A0A2I5HJF0"/>
<sequence length="747" mass="80983">MEGVIMSKNFRAKILAVSISTILLSTAFNTAASVCPPYTPAGSTCDAIIASDGKAVTLTSDLYVAEGNALTYTGNTPFVAQYIRKNITVSGENAYAIYADGNTFFNNNINLEKGINIISENGTAIKIDGSFKQPAVPNIGISIKDGSTVKGKENAIDFSGAKTALRIDVNGNVYGNIVGNGLEGNKINFAYQGGAQQGLFDGYTISGVEKIDNWGNLSIIAKDRTIFWSGDFNNKKNAILDFKIGNSANLNTPLLLIEGKTVFNTGSKALFSYVGSNINDIVNKDIILIQSNGGMSGTVEVGQGGVNAVSDLSPLLKQIDSWITTTDPVVNGGIQGNQLVVRYGVNYEGGDNFVNIAKQGGISEQRLQAASYIVNYALSEYNKTQSVRSGELLALLTSAGNSNTGDDGANSSVVDSGSNGIARLVEQLTPNAEGSEVRAALRVVDKMRDQANNRSFYLRNQETATPWNFWAQTLYTHGRQGNEADIFGYQTNAYGINIGMDRRFRDEALFGVAFGYQNSHININGYGNTKDVNSYEAMAYTGWFNDRYFINGNINMGYNKNSSTRNIGSLNGYQGNTRAEADYNSLQMGYQASAGITFDLDIVKLQPRVEYNYQWFRVEDYAESGSPASLEVDRQSYSVKHLGAGFTAFNTYDLAFGKFTPSLSLMGYRDLNDSEVITETAGLVMDQGKGKGRFTITGDSIGNDIFEATLKSSLTLKNNIILDGNLNYYKRDGYNEGYIGLSVSKYF</sequence>
<dbReference type="InterPro" id="IPR036709">
    <property type="entry name" value="Autotransporte_beta_dom_sf"/>
</dbReference>
<dbReference type="InterPro" id="IPR005546">
    <property type="entry name" value="Autotransporte_beta"/>
</dbReference>
<dbReference type="EMBL" id="CP023345">
    <property type="protein sequence ID" value="ATW55687.1"/>
    <property type="molecule type" value="Genomic_DNA"/>
</dbReference>
<feature type="signal peptide" evidence="1">
    <location>
        <begin position="1"/>
        <end position="31"/>
    </location>
</feature>
<evidence type="ECO:0000313" key="4">
    <source>
        <dbReference type="Proteomes" id="UP000230639"/>
    </source>
</evidence>
<evidence type="ECO:0000256" key="1">
    <source>
        <dbReference type="SAM" id="SignalP"/>
    </source>
</evidence>
<accession>A0A2I5HJF0</accession>
<dbReference type="SUPFAM" id="SSF103515">
    <property type="entry name" value="Autotransporter"/>
    <property type="match status" value="1"/>
</dbReference>
<name>A0A2I5HJF0_SALDZ</name>
<dbReference type="Pfam" id="PF03797">
    <property type="entry name" value="Autotransporter"/>
    <property type="match status" value="1"/>
</dbReference>
<dbReference type="PROSITE" id="PS51208">
    <property type="entry name" value="AUTOTRANSPORTER"/>
    <property type="match status" value="1"/>
</dbReference>
<gene>
    <name evidence="3" type="ORF">CNQ75_14890</name>
</gene>
<feature type="domain" description="Autotransporter" evidence="2">
    <location>
        <begin position="462"/>
        <end position="747"/>
    </location>
</feature>
<proteinExistence type="predicted"/>
<dbReference type="STRING" id="59204.UQ49_06915"/>
<keyword evidence="1" id="KW-0732">Signal</keyword>
<feature type="chain" id="PRO_5030048922" evidence="1">
    <location>
        <begin position="32"/>
        <end position="747"/>
    </location>
</feature>
<dbReference type="NCBIfam" id="TIGR01414">
    <property type="entry name" value="autotrans_barl"/>
    <property type="match status" value="1"/>
</dbReference>
<dbReference type="SMART" id="SM00869">
    <property type="entry name" value="Autotransporter"/>
    <property type="match status" value="1"/>
</dbReference>
<dbReference type="GO" id="GO:0019867">
    <property type="term" value="C:outer membrane"/>
    <property type="evidence" value="ECO:0007669"/>
    <property type="project" value="InterPro"/>
</dbReference>
<dbReference type="InterPro" id="IPR006315">
    <property type="entry name" value="OM_autotransptr_brl_dom"/>
</dbReference>
<dbReference type="Gene3D" id="2.40.128.130">
    <property type="entry name" value="Autotransporter beta-domain"/>
    <property type="match status" value="1"/>
</dbReference>
<organism evidence="3 4">
    <name type="scientific">Salmonella diarizonae</name>
    <dbReference type="NCBI Taxonomy" id="59204"/>
    <lineage>
        <taxon>Bacteria</taxon>
        <taxon>Pseudomonadati</taxon>
        <taxon>Pseudomonadota</taxon>
        <taxon>Gammaproteobacteria</taxon>
        <taxon>Enterobacterales</taxon>
        <taxon>Enterobacteriaceae</taxon>
        <taxon>Salmonella</taxon>
    </lineage>
</organism>